<dbReference type="Gene3D" id="3.40.50.720">
    <property type="entry name" value="NAD(P)-binding Rossmann-like Domain"/>
    <property type="match status" value="1"/>
</dbReference>
<proteinExistence type="inferred from homology"/>
<evidence type="ECO:0000256" key="3">
    <source>
        <dbReference type="RuleBase" id="RU000363"/>
    </source>
</evidence>
<comment type="caution">
    <text evidence="5">The sequence shown here is derived from an EMBL/GenBank/DDBJ whole genome shotgun (WGS) entry which is preliminary data.</text>
</comment>
<dbReference type="PANTHER" id="PTHR44196">
    <property type="entry name" value="DEHYDROGENASE/REDUCTASE SDR FAMILY MEMBER 7B"/>
    <property type="match status" value="1"/>
</dbReference>
<dbReference type="PRINTS" id="PR00081">
    <property type="entry name" value="GDHRDH"/>
</dbReference>
<comment type="similarity">
    <text evidence="1 3">Belongs to the short-chain dehydrogenases/reductases (SDR) family.</text>
</comment>
<dbReference type="NCBIfam" id="NF004792">
    <property type="entry name" value="PRK06139.1"/>
    <property type="match status" value="1"/>
</dbReference>
<dbReference type="PRINTS" id="PR00080">
    <property type="entry name" value="SDRFAMILY"/>
</dbReference>
<dbReference type="PANTHER" id="PTHR44196:SF1">
    <property type="entry name" value="DEHYDROGENASE_REDUCTASE SDR FAMILY MEMBER 7B"/>
    <property type="match status" value="1"/>
</dbReference>
<gene>
    <name evidence="5" type="ORF">QTN47_11485</name>
</gene>
<evidence type="ECO:0000256" key="4">
    <source>
        <dbReference type="SAM" id="Phobius"/>
    </source>
</evidence>
<reference evidence="5 6" key="1">
    <citation type="submission" date="2023-07" db="EMBL/GenBank/DDBJ databases">
        <authorList>
            <person name="Lian W.-H."/>
        </authorList>
    </citation>
    <scope>NUCLEOTIDE SEQUENCE [LARGE SCALE GENOMIC DNA]</scope>
    <source>
        <strain evidence="5 6">SYSU DXS3180</strain>
    </source>
</reference>
<keyword evidence="4" id="KW-1133">Transmembrane helix</keyword>
<accession>A0ABV3ZE33</accession>
<dbReference type="SUPFAM" id="SSF51735">
    <property type="entry name" value="NAD(P)-binding Rossmann-fold domains"/>
    <property type="match status" value="1"/>
</dbReference>
<evidence type="ECO:0000256" key="2">
    <source>
        <dbReference type="ARBA" id="ARBA00023002"/>
    </source>
</evidence>
<dbReference type="Proteomes" id="UP001560573">
    <property type="component" value="Unassembled WGS sequence"/>
</dbReference>
<evidence type="ECO:0000313" key="6">
    <source>
        <dbReference type="Proteomes" id="UP001560573"/>
    </source>
</evidence>
<dbReference type="InterPro" id="IPR002347">
    <property type="entry name" value="SDR_fam"/>
</dbReference>
<evidence type="ECO:0000256" key="1">
    <source>
        <dbReference type="ARBA" id="ARBA00006484"/>
    </source>
</evidence>
<evidence type="ECO:0000313" key="5">
    <source>
        <dbReference type="EMBL" id="MEX6688122.1"/>
    </source>
</evidence>
<keyword evidence="4" id="KW-0472">Membrane</keyword>
<dbReference type="Pfam" id="PF00106">
    <property type="entry name" value="adh_short"/>
    <property type="match status" value="1"/>
</dbReference>
<keyword evidence="2" id="KW-0560">Oxidoreductase</keyword>
<keyword evidence="6" id="KW-1185">Reference proteome</keyword>
<organism evidence="5 6">
    <name type="scientific">Danxiaibacter flavus</name>
    <dbReference type="NCBI Taxonomy" id="3049108"/>
    <lineage>
        <taxon>Bacteria</taxon>
        <taxon>Pseudomonadati</taxon>
        <taxon>Bacteroidota</taxon>
        <taxon>Chitinophagia</taxon>
        <taxon>Chitinophagales</taxon>
        <taxon>Chitinophagaceae</taxon>
        <taxon>Danxiaibacter</taxon>
    </lineage>
</organism>
<keyword evidence="4" id="KW-0812">Transmembrane</keyword>
<sequence>MTNRFISDQVIVITGASSGAGRVIALELAKYGGPLVLAGRNTHVLDEVAAECQQSGAETLVVVTDVTDAGAVVRLAETANEWKGRIDVWINNAGVLAAGDFDKIPMDVNARVVNTNLLGYMNGVHAVLPIFKRQQRGIIINNISIGGYLSVPYGAGYSASKFGLRGFSEALKGELASWKDIYVCDLYPGFLDTPGIQHAANYTGRVLKPTPRVYDPRQLAVAIIEVIRNPRSSMYVGGASIILKAVHAIFPELTAKIAGAIMRRYFKKANGIATTNGNLFETVDYNMSTSGGFPIVKATAEKKEYLAIGVLTGVALGLYLFGWHGKHSKAAVE</sequence>
<dbReference type="EMBL" id="JAULBC010000003">
    <property type="protein sequence ID" value="MEX6688122.1"/>
    <property type="molecule type" value="Genomic_DNA"/>
</dbReference>
<dbReference type="InterPro" id="IPR036291">
    <property type="entry name" value="NAD(P)-bd_dom_sf"/>
</dbReference>
<protein>
    <submittedName>
        <fullName evidence="5">SDR family oxidoreductase</fullName>
    </submittedName>
</protein>
<name>A0ABV3ZE33_9BACT</name>
<dbReference type="RefSeq" id="WP_369329530.1">
    <property type="nucleotide sequence ID" value="NZ_JAULBC010000003.1"/>
</dbReference>
<feature type="transmembrane region" description="Helical" evidence="4">
    <location>
        <begin position="305"/>
        <end position="323"/>
    </location>
</feature>